<accession>A0A1X7MTQ6</accession>
<evidence type="ECO:0000256" key="1">
    <source>
        <dbReference type="SAM" id="SignalP"/>
    </source>
</evidence>
<keyword evidence="3" id="KW-1185">Reference proteome</keyword>
<dbReference type="Gene3D" id="3.40.190.10">
    <property type="entry name" value="Periplasmic binding protein-like II"/>
    <property type="match status" value="1"/>
</dbReference>
<proteinExistence type="predicted"/>
<dbReference type="Pfam" id="PF01547">
    <property type="entry name" value="SBP_bac_1"/>
    <property type="match status" value="1"/>
</dbReference>
<dbReference type="InterPro" id="IPR050490">
    <property type="entry name" value="Bact_solute-bd_prot1"/>
</dbReference>
<feature type="chain" id="PRO_5039581176" evidence="1">
    <location>
        <begin position="30"/>
        <end position="433"/>
    </location>
</feature>
<sequence length="433" mass="43766">MSAPRLLAVGALALSSALLLSACSGSSAASDPDASVAAAAAIDSCDPAATTISAVFGQQATEAMTVAAANLQAEYPGLTIDATPQQTTSYDELTKQIVADIAVGKRPDVIMTGLGQLRFWVDTYAPMPIDPSTLPETYQSQFLGAGTVDDTVYLAPAQISAPVLLVNEQLADEAGVDAADISTLDELVAAAEKVTAVTGSPSVTIPTDGLADWFGQAFVQGSGGTFVNEDGTAGFGDDTGVEALSIWSTLGAEKLELGVGQQDAIAQFAGGNAAFMVTTTSLIATMSTTINGAFDWTPVDLPSVGGEGGALPAGGNGWVVLSEDACQAAFSSALVSELLSTEAVLKASGTAYSYIPVDSAAAAELLASDAATPQLTYAWSYDKDLTPWGGFAGDTTVQVNDTFRSMAQRLATGADAAETVGAAVTTIDGIVGK</sequence>
<evidence type="ECO:0000313" key="2">
    <source>
        <dbReference type="EMBL" id="SMH28211.1"/>
    </source>
</evidence>
<dbReference type="RefSeq" id="WP_085474675.1">
    <property type="nucleotide sequence ID" value="NZ_FXBM01000001.1"/>
</dbReference>
<dbReference type="STRING" id="1891671.SAMN06295885_0111"/>
<dbReference type="InterPro" id="IPR006059">
    <property type="entry name" value="SBP"/>
</dbReference>
<dbReference type="PANTHER" id="PTHR43649:SF30">
    <property type="entry name" value="ABC TRANSPORTER SUBSTRATE-BINDING PROTEIN"/>
    <property type="match status" value="1"/>
</dbReference>
<dbReference type="PANTHER" id="PTHR43649">
    <property type="entry name" value="ARABINOSE-BINDING PROTEIN-RELATED"/>
    <property type="match status" value="1"/>
</dbReference>
<dbReference type="AlphaFoldDB" id="A0A1X7MTQ6"/>
<dbReference type="PROSITE" id="PS51257">
    <property type="entry name" value="PROKAR_LIPOPROTEIN"/>
    <property type="match status" value="1"/>
</dbReference>
<organism evidence="2 3">
    <name type="scientific">Rathayibacter oskolensis</name>
    <dbReference type="NCBI Taxonomy" id="1891671"/>
    <lineage>
        <taxon>Bacteria</taxon>
        <taxon>Bacillati</taxon>
        <taxon>Actinomycetota</taxon>
        <taxon>Actinomycetes</taxon>
        <taxon>Micrococcales</taxon>
        <taxon>Microbacteriaceae</taxon>
        <taxon>Rathayibacter</taxon>
    </lineage>
</organism>
<dbReference type="Proteomes" id="UP000193711">
    <property type="component" value="Unassembled WGS sequence"/>
</dbReference>
<dbReference type="EMBL" id="FXBM01000001">
    <property type="protein sequence ID" value="SMH28211.1"/>
    <property type="molecule type" value="Genomic_DNA"/>
</dbReference>
<feature type="signal peptide" evidence="1">
    <location>
        <begin position="1"/>
        <end position="29"/>
    </location>
</feature>
<reference evidence="3" key="1">
    <citation type="submission" date="2017-04" db="EMBL/GenBank/DDBJ databases">
        <authorList>
            <person name="Varghese N."/>
            <person name="Submissions S."/>
        </authorList>
    </citation>
    <scope>NUCLEOTIDE SEQUENCE [LARGE SCALE GENOMIC DNA]</scope>
    <source>
        <strain evidence="3">VKM Ac-2121</strain>
    </source>
</reference>
<dbReference type="OrthoDB" id="4459111at2"/>
<keyword evidence="1" id="KW-0732">Signal</keyword>
<dbReference type="SUPFAM" id="SSF53850">
    <property type="entry name" value="Periplasmic binding protein-like II"/>
    <property type="match status" value="1"/>
</dbReference>
<evidence type="ECO:0000313" key="3">
    <source>
        <dbReference type="Proteomes" id="UP000193711"/>
    </source>
</evidence>
<protein>
    <submittedName>
        <fullName evidence="2">Carbohydrate ABC transporter substrate-binding protein, CUT1 family</fullName>
    </submittedName>
</protein>
<name>A0A1X7MTQ6_9MICO</name>
<gene>
    <name evidence="2" type="ORF">SAMN06295885_0111</name>
</gene>